<dbReference type="GO" id="GO:0000028">
    <property type="term" value="P:ribosomal small subunit assembly"/>
    <property type="evidence" value="ECO:0007669"/>
    <property type="project" value="TreeGrafter"/>
</dbReference>
<dbReference type="InterPro" id="IPR036390">
    <property type="entry name" value="WH_DNA-bd_sf"/>
</dbReference>
<dbReference type="AlphaFoldDB" id="A0A8J8PFB3"/>
<dbReference type="Pfam" id="PF01090">
    <property type="entry name" value="Ribosomal_S19e"/>
    <property type="match status" value="1"/>
</dbReference>
<comment type="caution">
    <text evidence="6">The sequence shown here is derived from an EMBL/GenBank/DDBJ whole genome shotgun (WGS) entry which is preliminary data.</text>
</comment>
<evidence type="ECO:0000256" key="4">
    <source>
        <dbReference type="ARBA" id="ARBA00035143"/>
    </source>
</evidence>
<evidence type="ECO:0000313" key="7">
    <source>
        <dbReference type="Proteomes" id="UP000752814"/>
    </source>
</evidence>
<proteinExistence type="inferred from homology"/>
<dbReference type="Proteomes" id="UP000752814">
    <property type="component" value="Unassembled WGS sequence"/>
</dbReference>
<dbReference type="InterPro" id="IPR036388">
    <property type="entry name" value="WH-like_DNA-bd_sf"/>
</dbReference>
<dbReference type="InterPro" id="IPR001266">
    <property type="entry name" value="Ribosomal_eS19"/>
</dbReference>
<dbReference type="RefSeq" id="WP_020449007.1">
    <property type="nucleotide sequence ID" value="NZ_CAYAYA010000025.1"/>
</dbReference>
<dbReference type="OMA" id="WAPFVKT"/>
<dbReference type="SUPFAM" id="SSF46785">
    <property type="entry name" value="Winged helix' DNA-binding domain"/>
    <property type="match status" value="1"/>
</dbReference>
<evidence type="ECO:0000256" key="5">
    <source>
        <dbReference type="HAMAP-Rule" id="MF_01474"/>
    </source>
</evidence>
<comment type="similarity">
    <text evidence="1 5">Belongs to the eukaryotic ribosomal protein eS19 family.</text>
</comment>
<comment type="subunit">
    <text evidence="5">Part of the 30S ribosomal subunit.</text>
</comment>
<dbReference type="SMART" id="SM01413">
    <property type="entry name" value="Ribosomal_S19e"/>
    <property type="match status" value="1"/>
</dbReference>
<sequence length="142" mass="15960">MVTVYDVPPEKLIMKAAEKLKQVDAIAVPEWAEFVKTGRHTENAPVQEDWWFIRAASVMRKVYTKGPMGTSRLAAEYGGFADRGSKPNRAIKGSRAIARRCLIQLENAGFLLKDKKNGRMISPKGQSFLDNVAKEVYDEMNN</sequence>
<dbReference type="GO" id="GO:0003735">
    <property type="term" value="F:structural constituent of ribosome"/>
    <property type="evidence" value="ECO:0007669"/>
    <property type="project" value="InterPro"/>
</dbReference>
<dbReference type="NCBIfam" id="NF006811">
    <property type="entry name" value="PRK09333.1"/>
    <property type="match status" value="1"/>
</dbReference>
<protein>
    <recommendedName>
        <fullName evidence="4 5">Small ribosomal subunit protein eS19</fullName>
    </recommendedName>
</protein>
<dbReference type="FunFam" id="1.10.10.10:FF:000449">
    <property type="entry name" value="30S ribosomal protein S19e"/>
    <property type="match status" value="1"/>
</dbReference>
<dbReference type="Gene3D" id="1.10.10.10">
    <property type="entry name" value="Winged helix-like DNA-binding domain superfamily/Winged helix DNA-binding domain"/>
    <property type="match status" value="1"/>
</dbReference>
<dbReference type="GO" id="GO:0006412">
    <property type="term" value="P:translation"/>
    <property type="evidence" value="ECO:0007669"/>
    <property type="project" value="UniProtKB-UniRule"/>
</dbReference>
<accession>A0A8J8PFB3</accession>
<organism evidence="6 7">
    <name type="scientific">Candidatus Methanomassiliicoccus intestinalis</name>
    <dbReference type="NCBI Taxonomy" id="1406512"/>
    <lineage>
        <taxon>Archaea</taxon>
        <taxon>Methanobacteriati</taxon>
        <taxon>Thermoplasmatota</taxon>
        <taxon>Thermoplasmata</taxon>
        <taxon>Methanomassiliicoccales</taxon>
        <taxon>Methanomassiliicoccaceae</taxon>
        <taxon>Methanomassiliicoccus</taxon>
    </lineage>
</organism>
<dbReference type="PANTHER" id="PTHR11710">
    <property type="entry name" value="40S RIBOSOMAL PROTEIN S19"/>
    <property type="match status" value="1"/>
</dbReference>
<dbReference type="GO" id="GO:0003723">
    <property type="term" value="F:RNA binding"/>
    <property type="evidence" value="ECO:0007669"/>
    <property type="project" value="TreeGrafter"/>
</dbReference>
<dbReference type="EMBL" id="LVVT01000023">
    <property type="protein sequence ID" value="TQS81383.1"/>
    <property type="molecule type" value="Genomic_DNA"/>
</dbReference>
<dbReference type="PANTHER" id="PTHR11710:SF0">
    <property type="entry name" value="40S RIBOSOMAL PROTEIN S19"/>
    <property type="match status" value="1"/>
</dbReference>
<dbReference type="GeneID" id="41323539"/>
<keyword evidence="3 5" id="KW-0687">Ribonucleoprotein</keyword>
<name>A0A8J8PFB3_9ARCH</name>
<dbReference type="GO" id="GO:0022627">
    <property type="term" value="C:cytosolic small ribosomal subunit"/>
    <property type="evidence" value="ECO:0007669"/>
    <property type="project" value="TreeGrafter"/>
</dbReference>
<gene>
    <name evidence="5" type="primary">rps19e</name>
    <name evidence="6" type="ORF">A3207_08515</name>
</gene>
<evidence type="ECO:0000256" key="3">
    <source>
        <dbReference type="ARBA" id="ARBA00023274"/>
    </source>
</evidence>
<dbReference type="InterPro" id="IPR027548">
    <property type="entry name" value="Ribosomal_eS19_archaeal"/>
</dbReference>
<keyword evidence="2 5" id="KW-0689">Ribosomal protein</keyword>
<reference evidence="6" key="1">
    <citation type="submission" date="2016-03" db="EMBL/GenBank/DDBJ databases">
        <authorList>
            <person name="Borrel G."/>
            <person name="Mccann A."/>
            <person name="O'Toole P.W."/>
        </authorList>
    </citation>
    <scope>NUCLEOTIDE SEQUENCE</scope>
    <source>
        <strain evidence="6">183</strain>
    </source>
</reference>
<evidence type="ECO:0000256" key="1">
    <source>
        <dbReference type="ARBA" id="ARBA00010014"/>
    </source>
</evidence>
<comment type="function">
    <text evidence="5">May be involved in maturation of the 30S ribosomal subunit.</text>
</comment>
<dbReference type="HAMAP" id="MF_01474">
    <property type="entry name" value="Ribosomal_eS19"/>
    <property type="match status" value="1"/>
</dbReference>
<evidence type="ECO:0000256" key="2">
    <source>
        <dbReference type="ARBA" id="ARBA00022980"/>
    </source>
</evidence>
<evidence type="ECO:0000313" key="6">
    <source>
        <dbReference type="EMBL" id="TQS81383.1"/>
    </source>
</evidence>